<evidence type="ECO:0000313" key="1">
    <source>
        <dbReference type="EMBL" id="PDX57540.1"/>
    </source>
</evidence>
<dbReference type="RefSeq" id="WP_097778144.1">
    <property type="nucleotide sequence ID" value="NZ_CABMES010000005.1"/>
</dbReference>
<name>A0A2A6Z836_9FIRM</name>
<dbReference type="AlphaFoldDB" id="A0A2A6Z836"/>
<protein>
    <submittedName>
        <fullName evidence="1">Sporulation protein</fullName>
    </submittedName>
</protein>
<keyword evidence="2" id="KW-1185">Reference proteome</keyword>
<dbReference type="Proteomes" id="UP000220752">
    <property type="component" value="Unassembled WGS sequence"/>
</dbReference>
<sequence>MPEKTPRDPQPAPHDLILESRARLTVTGVQKVLHCNADSAAMETGKGTLHLTGAQLNMAALDLETGEAKFTGRIDTLEYTASVPAGGFLRRLLR</sequence>
<comment type="caution">
    <text evidence="1">The sequence shown here is derived from an EMBL/GenBank/DDBJ whole genome shotgun (WGS) entry which is preliminary data.</text>
</comment>
<dbReference type="Pfam" id="PF07873">
    <property type="entry name" value="YabP"/>
    <property type="match status" value="1"/>
</dbReference>
<accession>A0A2A6Z836</accession>
<evidence type="ECO:0000313" key="2">
    <source>
        <dbReference type="Proteomes" id="UP000220752"/>
    </source>
</evidence>
<reference evidence="1 2" key="1">
    <citation type="journal article" date="2017" name="Front. Microbiol.">
        <title>New Insights into the Diversity of the Genus Faecalibacterium.</title>
        <authorList>
            <person name="Benevides L."/>
            <person name="Burman S."/>
            <person name="Martin R."/>
            <person name="Robert V."/>
            <person name="Thomas M."/>
            <person name="Miquel S."/>
            <person name="Chain F."/>
            <person name="Sokol H."/>
            <person name="Bermudez-Humaran L.G."/>
            <person name="Morrison M."/>
            <person name="Langella P."/>
            <person name="Azevedo V.A."/>
            <person name="Chatel J.M."/>
            <person name="Soares S."/>
        </authorList>
    </citation>
    <scope>NUCLEOTIDE SEQUENCE [LARGE SCALE GENOMIC DNA]</scope>
    <source>
        <strain evidence="2">CNCM I-4540</strain>
    </source>
</reference>
<dbReference type="InterPro" id="IPR022476">
    <property type="entry name" value="Spore_YabP/YqfC"/>
</dbReference>
<proteinExistence type="predicted"/>
<dbReference type="InterPro" id="IPR038705">
    <property type="entry name" value="YabP_sf"/>
</dbReference>
<gene>
    <name evidence="1" type="ORF">CGS46_13555</name>
</gene>
<organism evidence="1 2">
    <name type="scientific">Faecalibacterium langellae</name>
    <dbReference type="NCBI Taxonomy" id="3435293"/>
    <lineage>
        <taxon>Bacteria</taxon>
        <taxon>Bacillati</taxon>
        <taxon>Bacillota</taxon>
        <taxon>Clostridia</taxon>
        <taxon>Eubacteriales</taxon>
        <taxon>Oscillospiraceae</taxon>
        <taxon>Faecalibacterium</taxon>
    </lineage>
</organism>
<dbReference type="Gene3D" id="2.60.40.2000">
    <property type="match status" value="1"/>
</dbReference>
<dbReference type="EMBL" id="NMTQ01000037">
    <property type="protein sequence ID" value="PDX57540.1"/>
    <property type="molecule type" value="Genomic_DNA"/>
</dbReference>